<gene>
    <name evidence="1" type="ORF">BPAY_275</name>
</gene>
<sequence length="120" mass="14399">MKRKCMQQFHINWNKVMSYIQNNFSIEGKIDIIGIIYIIGIQELGKGKNRFFNQEDKINILHIAICRILEPFGYYLFLGKDKEGWPHYMLKNKIPFNPEEQLFVIKKAIIRYMNDENILE</sequence>
<organism evidence="1 2">
    <name type="scientific">Blattabacterium cuenoti BPAY</name>
    <dbReference type="NCBI Taxonomy" id="1457031"/>
    <lineage>
        <taxon>Bacteria</taxon>
        <taxon>Pseudomonadati</taxon>
        <taxon>Bacteroidota</taxon>
        <taxon>Flavobacteriia</taxon>
        <taxon>Flavobacteriales</taxon>
        <taxon>Blattabacteriaceae</taxon>
        <taxon>Blattabacterium</taxon>
    </lineage>
</organism>
<reference evidence="1 2" key="1">
    <citation type="journal article" date="2015" name="Microbes Environ.">
        <title>An Efficient Strategy Developed for Next-Generation Sequencing of Endosymbiont Genomes Performed Using Crude DNA Isolated from Host Tissues: A Case Study of Blattabacterium cuenoti Inhabiting the Fat Bodies of Cockroaches.</title>
        <authorList>
            <person name="Kinjo Y."/>
            <person name="Saitoh S."/>
            <person name="Tokuda G."/>
        </authorList>
    </citation>
    <scope>NUCLEOTIDE SEQUENCE [LARGE SCALE GENOMIC DNA]</scope>
    <source>
        <strain evidence="1 2">BPAY</strain>
    </source>
</reference>
<accession>A0ABN5V4A3</accession>
<dbReference type="Proteomes" id="UP000217805">
    <property type="component" value="Chromosome"/>
</dbReference>
<dbReference type="EMBL" id="AP014609">
    <property type="protein sequence ID" value="BAR92024.1"/>
    <property type="molecule type" value="Genomic_DNA"/>
</dbReference>
<protein>
    <submittedName>
        <fullName evidence="1">Uncharacterized protein</fullName>
    </submittedName>
</protein>
<dbReference type="RefSeq" id="WP_096378145.1">
    <property type="nucleotide sequence ID" value="NZ_AP014609.1"/>
</dbReference>
<name>A0ABN5V4A3_9FLAO</name>
<evidence type="ECO:0000313" key="2">
    <source>
        <dbReference type="Proteomes" id="UP000217805"/>
    </source>
</evidence>
<keyword evidence="2" id="KW-1185">Reference proteome</keyword>
<proteinExistence type="predicted"/>
<evidence type="ECO:0000313" key="1">
    <source>
        <dbReference type="EMBL" id="BAR92024.1"/>
    </source>
</evidence>